<sequence>MNLQHIPHYQVLKNLVNEIKQLAKSDNKASSNGYMRSRVSRLSKLGFSSSHDFDKWCKAQRTSFDSILEDDMRIEALERIPESTDKKRYYYFDCPISLMPDLKSDKPKWPLTICPDFIKPRPLMSIWVAHGETPRQEIRRPSNDVDAKRVHARHRENGEPIYVITNLFEFSRWLVMWGGKAMIEDWLFTEDYAGSSFLKEYEVENPISKQLAKSQYSLDL</sequence>
<dbReference type="EMBL" id="JAOWKX010000002">
    <property type="protein sequence ID" value="MCV2883878.1"/>
    <property type="molecule type" value="Genomic_DNA"/>
</dbReference>
<evidence type="ECO:0000313" key="2">
    <source>
        <dbReference type="Proteomes" id="UP001652504"/>
    </source>
</evidence>
<name>A0ABT3A5A6_9ALTE</name>
<proteinExistence type="predicted"/>
<dbReference type="Proteomes" id="UP001652504">
    <property type="component" value="Unassembled WGS sequence"/>
</dbReference>
<keyword evidence="2" id="KW-1185">Reference proteome</keyword>
<evidence type="ECO:0000313" key="1">
    <source>
        <dbReference type="EMBL" id="MCV2883878.1"/>
    </source>
</evidence>
<accession>A0ABT3A5A6</accession>
<comment type="caution">
    <text evidence="1">The sequence shown here is derived from an EMBL/GenBank/DDBJ whole genome shotgun (WGS) entry which is preliminary data.</text>
</comment>
<reference evidence="1 2" key="1">
    <citation type="submission" date="2022-10" db="EMBL/GenBank/DDBJ databases">
        <title>Aestuariibacter sp. AA17 isolated from Montipora capitata coral fragment.</title>
        <authorList>
            <person name="Emsley S.A."/>
            <person name="Pfannmuller K.M."/>
            <person name="Loughran R.M."/>
            <person name="Shlafstein M."/>
            <person name="Papke E."/>
            <person name="Saw J.H."/>
            <person name="Ushijima B."/>
            <person name="Videau P."/>
        </authorList>
    </citation>
    <scope>NUCLEOTIDE SEQUENCE [LARGE SCALE GENOMIC DNA]</scope>
    <source>
        <strain evidence="1 2">AA17</strain>
    </source>
</reference>
<dbReference type="RefSeq" id="WP_263711090.1">
    <property type="nucleotide sequence ID" value="NZ_JAOWKX010000002.1"/>
</dbReference>
<gene>
    <name evidence="1" type="ORF">OE749_04135</name>
</gene>
<protein>
    <submittedName>
        <fullName evidence="1">Uncharacterized protein</fullName>
    </submittedName>
</protein>
<organism evidence="1 2">
    <name type="scientific">Fluctibacter corallii</name>
    <dbReference type="NCBI Taxonomy" id="2984329"/>
    <lineage>
        <taxon>Bacteria</taxon>
        <taxon>Pseudomonadati</taxon>
        <taxon>Pseudomonadota</taxon>
        <taxon>Gammaproteobacteria</taxon>
        <taxon>Alteromonadales</taxon>
        <taxon>Alteromonadaceae</taxon>
        <taxon>Fluctibacter</taxon>
    </lineage>
</organism>